<evidence type="ECO:0000256" key="6">
    <source>
        <dbReference type="SAM" id="MobiDB-lite"/>
    </source>
</evidence>
<keyword evidence="2" id="KW-0677">Repeat</keyword>
<evidence type="ECO:0000313" key="8">
    <source>
        <dbReference type="EMBL" id="ONK73938.1"/>
    </source>
</evidence>
<dbReference type="Proteomes" id="UP000243459">
    <property type="component" value="Chromosome 3"/>
</dbReference>
<feature type="compositionally biased region" description="Polar residues" evidence="6">
    <location>
        <begin position="219"/>
        <end position="229"/>
    </location>
</feature>
<dbReference type="Pfam" id="PF01535">
    <property type="entry name" value="PPR"/>
    <property type="match status" value="4"/>
</dbReference>
<comment type="subcellular location">
    <subcellularLocation>
        <location evidence="1">Mitochondrion</location>
    </subcellularLocation>
</comment>
<evidence type="ECO:0000256" key="2">
    <source>
        <dbReference type="ARBA" id="ARBA00022737"/>
    </source>
</evidence>
<dbReference type="GO" id="GO:0009451">
    <property type="term" value="P:RNA modification"/>
    <property type="evidence" value="ECO:0007669"/>
    <property type="project" value="InterPro"/>
</dbReference>
<dbReference type="PROSITE" id="PS51375">
    <property type="entry name" value="PPR"/>
    <property type="match status" value="1"/>
</dbReference>
<dbReference type="Pfam" id="PF14432">
    <property type="entry name" value="DYW_deaminase"/>
    <property type="match status" value="1"/>
</dbReference>
<dbReference type="InterPro" id="IPR046960">
    <property type="entry name" value="PPR_At4g14850-like_plant"/>
</dbReference>
<dbReference type="GO" id="GO:0008270">
    <property type="term" value="F:zinc ion binding"/>
    <property type="evidence" value="ECO:0007669"/>
    <property type="project" value="InterPro"/>
</dbReference>
<gene>
    <name evidence="8" type="ORF">A4U43_C03F1130</name>
</gene>
<accession>A0A5P1F6F0</accession>
<name>A0A5P1F6F0_ASPOF</name>
<sequence>MLRKRSSSILTLRALSKVSSLPLLFRSSNYRSISQNAQVARVFDGGQNPNGVSGGDFYERGDLAYGNQLNSSGMSAAGVGCQLNPNGFRGSSSNGVYGGNQYGQERRDLGEVCQWESNGSSAPLRNLNGFHGQNPDGYTKSNFVVRPVNILSNYQDPNAVYKENHRDSSNFYPSSGISHDGFGSGGPSQSAYGENGYQGMPNQDSYGHNRESTLPAGQHNLSQSPLADSLSQTGESVTYKGTLIELDEFCKKGDVTEAVEVLHLLRNNGVTVDLPRYLTLLQTCGETKSLEEARIVHNHMDEVMGELGVAVNNKMLDTYSTCGSMVDAYQLFEKMRHRNLTSWDTMINGLANNNLGEEAIDLFTQFKERGLQPDGELFIAVFNACATLGAVDEGILHFESMKEKFSIAPTMKHYVSLVDMLGRSGYLDEALEFIDKMPVEPSVEVWETLMHLCRVNGYKELGDRCFEIVEQLDPSRLTEQTKMGLFPIKASDMQKERKNNSDPFAVRRHTHELRAGDRSHPESDRIYAQLRALLPNMKEAGYIPNTNPVLHDIDLEARGEALMAHSEKLAAAYFLFTSPPRQPMRIIKNLRFCPDCHEAMKIISKLTGRLIICRDAKRFHHFENGVCSCRDYY</sequence>
<dbReference type="InterPro" id="IPR002885">
    <property type="entry name" value="PPR_rpt"/>
</dbReference>
<dbReference type="GO" id="GO:0003723">
    <property type="term" value="F:RNA binding"/>
    <property type="evidence" value="ECO:0007669"/>
    <property type="project" value="InterPro"/>
</dbReference>
<keyword evidence="9" id="KW-1185">Reference proteome</keyword>
<evidence type="ECO:0000256" key="3">
    <source>
        <dbReference type="ARBA" id="ARBA00022946"/>
    </source>
</evidence>
<organism evidence="8 9">
    <name type="scientific">Asparagus officinalis</name>
    <name type="common">Garden asparagus</name>
    <dbReference type="NCBI Taxonomy" id="4686"/>
    <lineage>
        <taxon>Eukaryota</taxon>
        <taxon>Viridiplantae</taxon>
        <taxon>Streptophyta</taxon>
        <taxon>Embryophyta</taxon>
        <taxon>Tracheophyta</taxon>
        <taxon>Spermatophyta</taxon>
        <taxon>Magnoliopsida</taxon>
        <taxon>Liliopsida</taxon>
        <taxon>Asparagales</taxon>
        <taxon>Asparagaceae</taxon>
        <taxon>Asparagoideae</taxon>
        <taxon>Asparagus</taxon>
    </lineage>
</organism>
<dbReference type="OrthoDB" id="1932290at2759"/>
<evidence type="ECO:0000313" key="9">
    <source>
        <dbReference type="Proteomes" id="UP000243459"/>
    </source>
</evidence>
<protein>
    <recommendedName>
        <fullName evidence="7">DYW domain-containing protein</fullName>
    </recommendedName>
</protein>
<evidence type="ECO:0000256" key="1">
    <source>
        <dbReference type="ARBA" id="ARBA00004173"/>
    </source>
</evidence>
<dbReference type="OMA" id="MSMSKDY"/>
<proteinExistence type="predicted"/>
<keyword evidence="4" id="KW-0496">Mitochondrion</keyword>
<dbReference type="Pfam" id="PF20430">
    <property type="entry name" value="Eplus_motif"/>
    <property type="match status" value="1"/>
</dbReference>
<dbReference type="Gene3D" id="1.25.40.10">
    <property type="entry name" value="Tetratricopeptide repeat domain"/>
    <property type="match status" value="2"/>
</dbReference>
<dbReference type="FunFam" id="1.25.40.10:FF:000503">
    <property type="entry name" value="Pentatricopeptide repeat-containing protein, mitochondrial"/>
    <property type="match status" value="1"/>
</dbReference>
<reference evidence="9" key="1">
    <citation type="journal article" date="2017" name="Nat. Commun.">
        <title>The asparagus genome sheds light on the origin and evolution of a young Y chromosome.</title>
        <authorList>
            <person name="Harkess A."/>
            <person name="Zhou J."/>
            <person name="Xu C."/>
            <person name="Bowers J.E."/>
            <person name="Van der Hulst R."/>
            <person name="Ayyampalayam S."/>
            <person name="Mercati F."/>
            <person name="Riccardi P."/>
            <person name="McKain M.R."/>
            <person name="Kakrana A."/>
            <person name="Tang H."/>
            <person name="Ray J."/>
            <person name="Groenendijk J."/>
            <person name="Arikit S."/>
            <person name="Mathioni S.M."/>
            <person name="Nakano M."/>
            <person name="Shan H."/>
            <person name="Telgmann-Rauber A."/>
            <person name="Kanno A."/>
            <person name="Yue Z."/>
            <person name="Chen H."/>
            <person name="Li W."/>
            <person name="Chen Y."/>
            <person name="Xu X."/>
            <person name="Zhang Y."/>
            <person name="Luo S."/>
            <person name="Chen H."/>
            <person name="Gao J."/>
            <person name="Mao Z."/>
            <person name="Pires J.C."/>
            <person name="Luo M."/>
            <person name="Kudrna D."/>
            <person name="Wing R.A."/>
            <person name="Meyers B.C."/>
            <person name="Yi K."/>
            <person name="Kong H."/>
            <person name="Lavrijsen P."/>
            <person name="Sunseri F."/>
            <person name="Falavigna A."/>
            <person name="Ye Y."/>
            <person name="Leebens-Mack J.H."/>
            <person name="Chen G."/>
        </authorList>
    </citation>
    <scope>NUCLEOTIDE SEQUENCE [LARGE SCALE GENOMIC DNA]</scope>
    <source>
        <strain evidence="9">cv. DH0086</strain>
    </source>
</reference>
<evidence type="ECO:0000256" key="4">
    <source>
        <dbReference type="ARBA" id="ARBA00023128"/>
    </source>
</evidence>
<dbReference type="InterPro" id="IPR032867">
    <property type="entry name" value="DYW_dom"/>
</dbReference>
<dbReference type="InterPro" id="IPR011990">
    <property type="entry name" value="TPR-like_helical_dom_sf"/>
</dbReference>
<dbReference type="AlphaFoldDB" id="A0A5P1F6F0"/>
<dbReference type="InterPro" id="IPR046849">
    <property type="entry name" value="E2_motif"/>
</dbReference>
<dbReference type="Gramene" id="ONK73938">
    <property type="protein sequence ID" value="ONK73938"/>
    <property type="gene ID" value="A4U43_C03F1130"/>
</dbReference>
<keyword evidence="3" id="KW-0809">Transit peptide</keyword>
<dbReference type="NCBIfam" id="TIGR00756">
    <property type="entry name" value="PPR"/>
    <property type="match status" value="1"/>
</dbReference>
<dbReference type="GO" id="GO:0005739">
    <property type="term" value="C:mitochondrion"/>
    <property type="evidence" value="ECO:0007669"/>
    <property type="project" value="UniProtKB-SubCell"/>
</dbReference>
<feature type="region of interest" description="Disordered" evidence="6">
    <location>
        <begin position="161"/>
        <end position="229"/>
    </location>
</feature>
<feature type="domain" description="DYW" evidence="7">
    <location>
        <begin position="541"/>
        <end position="633"/>
    </location>
</feature>
<dbReference type="PANTHER" id="PTHR47926">
    <property type="entry name" value="PENTATRICOPEPTIDE REPEAT-CONTAINING PROTEIN"/>
    <property type="match status" value="1"/>
</dbReference>
<evidence type="ECO:0000256" key="5">
    <source>
        <dbReference type="PROSITE-ProRule" id="PRU00708"/>
    </source>
</evidence>
<evidence type="ECO:0000259" key="7">
    <source>
        <dbReference type="Pfam" id="PF14432"/>
    </source>
</evidence>
<dbReference type="PANTHER" id="PTHR47926:SF388">
    <property type="entry name" value="DYW DOMAIN-CONTAINING PROTEIN"/>
    <property type="match status" value="1"/>
</dbReference>
<dbReference type="EMBL" id="CM007383">
    <property type="protein sequence ID" value="ONK73938.1"/>
    <property type="molecule type" value="Genomic_DNA"/>
</dbReference>
<feature type="repeat" description="PPR" evidence="5">
    <location>
        <begin position="339"/>
        <end position="373"/>
    </location>
</feature>